<dbReference type="AlphaFoldDB" id="A0A2N9IB01"/>
<name>A0A2N9IB01_FAGSY</name>
<dbReference type="GO" id="GO:0003676">
    <property type="term" value="F:nucleic acid binding"/>
    <property type="evidence" value="ECO:0007669"/>
    <property type="project" value="InterPro"/>
</dbReference>
<evidence type="ECO:0000313" key="3">
    <source>
        <dbReference type="EMBL" id="SPD21229.1"/>
    </source>
</evidence>
<sequence>MRPPEHGGGDIWIGDQVRECSRRLGLGPTPVPGDRHQLKQPIDDSTASGTDNRGFATGISGGNVGEQSRNPKLEAGANLVVGRGQYRTERLPENRDGDACLLRVVEDLLEGVAGFMDDVLDSSAHMAGGKFAIWGKEKYLYIFILLKRKKVEDSRSVLSRKWSPPTGSMLKMNVATTYFNTRKSVGLGVVIWNSRGEQMASYCEEFPSAKDGLHSTANAMIKALQFGVDAGFYCLMVEFSHSQLKALIQSTEECLSEIGDQIAHIRNFRTKFSHLDFIVIPGSCNRAAKMLAGFAKGNTEPSIWLEEGPAFLLPIVLAELS</sequence>
<feature type="domain" description="RNase H type-1" evidence="2">
    <location>
        <begin position="175"/>
        <end position="294"/>
    </location>
</feature>
<dbReference type="EMBL" id="OIVN01005174">
    <property type="protein sequence ID" value="SPD21229.1"/>
    <property type="molecule type" value="Genomic_DNA"/>
</dbReference>
<protein>
    <recommendedName>
        <fullName evidence="2">RNase H type-1 domain-containing protein</fullName>
    </recommendedName>
</protein>
<accession>A0A2N9IB01</accession>
<dbReference type="InterPro" id="IPR002156">
    <property type="entry name" value="RNaseH_domain"/>
</dbReference>
<dbReference type="Pfam" id="PF13456">
    <property type="entry name" value="RVT_3"/>
    <property type="match status" value="1"/>
</dbReference>
<proteinExistence type="predicted"/>
<feature type="region of interest" description="Disordered" evidence="1">
    <location>
        <begin position="23"/>
        <end position="71"/>
    </location>
</feature>
<gene>
    <name evidence="3" type="ORF">FSB_LOCUS49111</name>
</gene>
<dbReference type="PANTHER" id="PTHR47074">
    <property type="entry name" value="BNAC02G40300D PROTEIN"/>
    <property type="match status" value="1"/>
</dbReference>
<dbReference type="PANTHER" id="PTHR47074:SF11">
    <property type="entry name" value="REVERSE TRANSCRIPTASE-LIKE PROTEIN"/>
    <property type="match status" value="1"/>
</dbReference>
<reference evidence="3" key="1">
    <citation type="submission" date="2018-02" db="EMBL/GenBank/DDBJ databases">
        <authorList>
            <person name="Cohen D.B."/>
            <person name="Kent A.D."/>
        </authorList>
    </citation>
    <scope>NUCLEOTIDE SEQUENCE</scope>
</reference>
<organism evidence="3">
    <name type="scientific">Fagus sylvatica</name>
    <name type="common">Beechnut</name>
    <dbReference type="NCBI Taxonomy" id="28930"/>
    <lineage>
        <taxon>Eukaryota</taxon>
        <taxon>Viridiplantae</taxon>
        <taxon>Streptophyta</taxon>
        <taxon>Embryophyta</taxon>
        <taxon>Tracheophyta</taxon>
        <taxon>Spermatophyta</taxon>
        <taxon>Magnoliopsida</taxon>
        <taxon>eudicotyledons</taxon>
        <taxon>Gunneridae</taxon>
        <taxon>Pentapetalae</taxon>
        <taxon>rosids</taxon>
        <taxon>fabids</taxon>
        <taxon>Fagales</taxon>
        <taxon>Fagaceae</taxon>
        <taxon>Fagus</taxon>
    </lineage>
</organism>
<evidence type="ECO:0000259" key="2">
    <source>
        <dbReference type="Pfam" id="PF13456"/>
    </source>
</evidence>
<evidence type="ECO:0000256" key="1">
    <source>
        <dbReference type="SAM" id="MobiDB-lite"/>
    </source>
</evidence>
<dbReference type="InterPro" id="IPR052929">
    <property type="entry name" value="RNase_H-like_EbsB-rel"/>
</dbReference>
<dbReference type="GO" id="GO:0004523">
    <property type="term" value="F:RNA-DNA hybrid ribonuclease activity"/>
    <property type="evidence" value="ECO:0007669"/>
    <property type="project" value="InterPro"/>
</dbReference>